<name>A0A0K1Q5I1_9BACT</name>
<keyword evidence="1" id="KW-0645">Protease</keyword>
<dbReference type="GO" id="GO:0006508">
    <property type="term" value="P:proteolysis"/>
    <property type="evidence" value="ECO:0007669"/>
    <property type="project" value="UniProtKB-KW"/>
</dbReference>
<dbReference type="SUPFAM" id="SSF55486">
    <property type="entry name" value="Metalloproteases ('zincins'), catalytic domain"/>
    <property type="match status" value="1"/>
</dbReference>
<evidence type="ECO:0000256" key="2">
    <source>
        <dbReference type="ARBA" id="ARBA00022723"/>
    </source>
</evidence>
<gene>
    <name evidence="6" type="ORF">AKJ09_07642</name>
</gene>
<organism evidence="6 7">
    <name type="scientific">Labilithrix luteola</name>
    <dbReference type="NCBI Taxonomy" id="1391654"/>
    <lineage>
        <taxon>Bacteria</taxon>
        <taxon>Pseudomonadati</taxon>
        <taxon>Myxococcota</taxon>
        <taxon>Polyangia</taxon>
        <taxon>Polyangiales</taxon>
        <taxon>Labilitrichaceae</taxon>
        <taxon>Labilithrix</taxon>
    </lineage>
</organism>
<dbReference type="Pfam" id="PF00413">
    <property type="entry name" value="Peptidase_M10"/>
    <property type="match status" value="1"/>
</dbReference>
<dbReference type="Proteomes" id="UP000064967">
    <property type="component" value="Chromosome"/>
</dbReference>
<feature type="domain" description="Peptidase M10 metallopeptidase" evidence="5">
    <location>
        <begin position="159"/>
        <end position="224"/>
    </location>
</feature>
<sequence>MSKIAALTVASITALGLATTEARAFEIKRTESGRAVRWRVSDVQFVIDPSVDALPGAGDAIARGTWSWTARRGSPTLGVSRDGISRTAKYDGVNTILYAPEGYEAAGRALAITIVTYDDRTGTILDADIVLNGKYKLAPFDAAEVESSLTATEVEAQAQSEHDADTSATYDLSRVVAHELGHALGLSDEPTLDGSLMFPYVQPAKQERSTPAPDDLAGLLSLYASSNGATHSKDASSLAALGCTTSRVASSAMSGGAPHADARGWCGAAVAIFLGFVVRITGKKRYSR</sequence>
<evidence type="ECO:0000259" key="5">
    <source>
        <dbReference type="Pfam" id="PF00413"/>
    </source>
</evidence>
<dbReference type="KEGG" id="llu:AKJ09_07642"/>
<dbReference type="GO" id="GO:0008270">
    <property type="term" value="F:zinc ion binding"/>
    <property type="evidence" value="ECO:0007669"/>
    <property type="project" value="InterPro"/>
</dbReference>
<evidence type="ECO:0000313" key="6">
    <source>
        <dbReference type="EMBL" id="AKV00979.1"/>
    </source>
</evidence>
<dbReference type="Gene3D" id="3.40.390.10">
    <property type="entry name" value="Collagenase (Catalytic Domain)"/>
    <property type="match status" value="1"/>
</dbReference>
<evidence type="ECO:0000256" key="4">
    <source>
        <dbReference type="ARBA" id="ARBA00022833"/>
    </source>
</evidence>
<keyword evidence="7" id="KW-1185">Reference proteome</keyword>
<dbReference type="GO" id="GO:0004222">
    <property type="term" value="F:metalloendopeptidase activity"/>
    <property type="evidence" value="ECO:0007669"/>
    <property type="project" value="InterPro"/>
</dbReference>
<proteinExistence type="predicted"/>
<evidence type="ECO:0000256" key="1">
    <source>
        <dbReference type="ARBA" id="ARBA00022670"/>
    </source>
</evidence>
<accession>A0A0K1Q5I1</accession>
<dbReference type="InterPro" id="IPR024079">
    <property type="entry name" value="MetalloPept_cat_dom_sf"/>
</dbReference>
<keyword evidence="2" id="KW-0479">Metal-binding</keyword>
<evidence type="ECO:0000313" key="7">
    <source>
        <dbReference type="Proteomes" id="UP000064967"/>
    </source>
</evidence>
<dbReference type="InterPro" id="IPR001818">
    <property type="entry name" value="Pept_M10_metallopeptidase"/>
</dbReference>
<dbReference type="EMBL" id="CP012333">
    <property type="protein sequence ID" value="AKV00979.1"/>
    <property type="molecule type" value="Genomic_DNA"/>
</dbReference>
<dbReference type="RefSeq" id="WP_146652165.1">
    <property type="nucleotide sequence ID" value="NZ_CP012333.1"/>
</dbReference>
<protein>
    <recommendedName>
        <fullName evidence="5">Peptidase M10 metallopeptidase domain-containing protein</fullName>
    </recommendedName>
</protein>
<dbReference type="AlphaFoldDB" id="A0A0K1Q5I1"/>
<dbReference type="OrthoDB" id="223957at2"/>
<keyword evidence="4" id="KW-0862">Zinc</keyword>
<evidence type="ECO:0000256" key="3">
    <source>
        <dbReference type="ARBA" id="ARBA00022801"/>
    </source>
</evidence>
<dbReference type="STRING" id="1391654.AKJ09_07642"/>
<dbReference type="GO" id="GO:0031012">
    <property type="term" value="C:extracellular matrix"/>
    <property type="evidence" value="ECO:0007669"/>
    <property type="project" value="InterPro"/>
</dbReference>
<keyword evidence="3" id="KW-0378">Hydrolase</keyword>
<reference evidence="6 7" key="1">
    <citation type="submission" date="2015-08" db="EMBL/GenBank/DDBJ databases">
        <authorList>
            <person name="Babu N.S."/>
            <person name="Beckwith C.J."/>
            <person name="Beseler K.G."/>
            <person name="Brison A."/>
            <person name="Carone J.V."/>
            <person name="Caskin T.P."/>
            <person name="Diamond M."/>
            <person name="Durham M.E."/>
            <person name="Foxe J.M."/>
            <person name="Go M."/>
            <person name="Henderson B.A."/>
            <person name="Jones I.B."/>
            <person name="McGettigan J.A."/>
            <person name="Micheletti S.J."/>
            <person name="Nasrallah M.E."/>
            <person name="Ortiz D."/>
            <person name="Piller C.R."/>
            <person name="Privatt S.R."/>
            <person name="Schneider S.L."/>
            <person name="Sharp S."/>
            <person name="Smith T.C."/>
            <person name="Stanton J.D."/>
            <person name="Ullery H.E."/>
            <person name="Wilson R.J."/>
            <person name="Serrano M.G."/>
            <person name="Buck G."/>
            <person name="Lee V."/>
            <person name="Wang Y."/>
            <person name="Carvalho R."/>
            <person name="Voegtly L."/>
            <person name="Shi R."/>
            <person name="Duckworth R."/>
            <person name="Johnson A."/>
            <person name="Loviza R."/>
            <person name="Walstead R."/>
            <person name="Shah Z."/>
            <person name="Kiflezghi M."/>
            <person name="Wade K."/>
            <person name="Ball S.L."/>
            <person name="Bradley K.W."/>
            <person name="Asai D.J."/>
            <person name="Bowman C.A."/>
            <person name="Russell D.A."/>
            <person name="Pope W.H."/>
            <person name="Jacobs-Sera D."/>
            <person name="Hendrix R.W."/>
            <person name="Hatfull G.F."/>
        </authorList>
    </citation>
    <scope>NUCLEOTIDE SEQUENCE [LARGE SCALE GENOMIC DNA]</scope>
    <source>
        <strain evidence="6 7">DSM 27648</strain>
    </source>
</reference>